<keyword evidence="2" id="KW-1185">Reference proteome</keyword>
<dbReference type="AlphaFoldDB" id="A0A0F6Z4I7"/>
<evidence type="ECO:0000313" key="2">
    <source>
        <dbReference type="Proteomes" id="UP000034037"/>
    </source>
</evidence>
<reference evidence="1 2" key="1">
    <citation type="submission" date="2015-04" db="EMBL/GenBank/DDBJ databases">
        <title>Complete Genome Sequence of Brevibacterium flavum ATCC 15168.</title>
        <authorList>
            <person name="Ahn J."/>
            <person name="Park G."/>
            <person name="Jeon W."/>
            <person name="Jang Y."/>
            <person name="Jang M."/>
            <person name="Lee H."/>
            <person name="Lee H."/>
        </authorList>
    </citation>
    <scope>NUCLEOTIDE SEQUENCE [LARGE SCALE GENOMIC DNA]</scope>
    <source>
        <strain evidence="1 2">ATCC 15168</strain>
    </source>
</reference>
<organism evidence="1 2">
    <name type="scientific">[Brevibacterium] flavum</name>
    <dbReference type="NCBI Taxonomy" id="92706"/>
    <lineage>
        <taxon>Bacteria</taxon>
        <taxon>Bacillati</taxon>
        <taxon>Actinomycetota</taxon>
        <taxon>Actinomycetes</taxon>
        <taxon>Mycobacteriales</taxon>
        <taxon>Corynebacteriaceae</taxon>
        <taxon>Corynebacterium</taxon>
    </lineage>
</organism>
<gene>
    <name evidence="1" type="ORF">YH66_04315</name>
</gene>
<evidence type="ECO:0000313" key="1">
    <source>
        <dbReference type="EMBL" id="AKF26835.1"/>
    </source>
</evidence>
<dbReference type="RefSeq" id="WP_003863497.1">
    <property type="nucleotide sequence ID" value="NZ_CP011309.1"/>
</dbReference>
<dbReference type="HOGENOM" id="CLU_2823797_0_0_11"/>
<name>A0A0F6Z4I7_9CORY</name>
<accession>A0A0F6Z4I7</accession>
<dbReference type="Proteomes" id="UP000034037">
    <property type="component" value="Chromosome"/>
</dbReference>
<dbReference type="PATRIC" id="fig|92706.3.peg.893"/>
<sequence length="72" mass="8311">MNDNNGMDFYTTSPDYNTTPLERLTAYLTADLQRHYPQEEFHAYRLAQSLAHVLAEHATTINLSDYPARHVV</sequence>
<proteinExistence type="predicted"/>
<dbReference type="EMBL" id="CP011309">
    <property type="protein sequence ID" value="AKF26835.1"/>
    <property type="molecule type" value="Genomic_DNA"/>
</dbReference>
<protein>
    <submittedName>
        <fullName evidence="1">Uncharacterized protein</fullName>
    </submittedName>
</protein>